<evidence type="ECO:0000259" key="5">
    <source>
        <dbReference type="PROSITE" id="PS50089"/>
    </source>
</evidence>
<keyword evidence="3" id="KW-0862">Zinc</keyword>
<dbReference type="InterPro" id="IPR013083">
    <property type="entry name" value="Znf_RING/FYVE/PHD"/>
</dbReference>
<dbReference type="Gene3D" id="3.30.40.10">
    <property type="entry name" value="Zinc/RING finger domain, C3HC4 (zinc finger)"/>
    <property type="match status" value="1"/>
</dbReference>
<dbReference type="Proteomes" id="UP000479190">
    <property type="component" value="Unassembled WGS sequence"/>
</dbReference>
<reference evidence="6 7" key="1">
    <citation type="submission" date="2020-02" db="EMBL/GenBank/DDBJ databases">
        <authorList>
            <person name="Ferguson B K."/>
        </authorList>
    </citation>
    <scope>NUCLEOTIDE SEQUENCE [LARGE SCALE GENOMIC DNA]</scope>
</reference>
<dbReference type="Pfam" id="PF13920">
    <property type="entry name" value="zf-C3HC4_3"/>
    <property type="match status" value="1"/>
</dbReference>
<sequence length="122" mass="14193">MRNLCDLCVLISGASRVREPSSAADKKRFGRLLLRIYRECKVCWTTDHVQKVQPCGHRVCTTCVRRFEQRLCAECRRPIVSYLPEHLLYGGEAWLDYDEDAVNVERAVLTDENVHFFFNVSL</sequence>
<dbReference type="GO" id="GO:0008270">
    <property type="term" value="F:zinc ion binding"/>
    <property type="evidence" value="ECO:0007669"/>
    <property type="project" value="UniProtKB-KW"/>
</dbReference>
<name>A0A6H5J404_9HYME</name>
<organism evidence="6 7">
    <name type="scientific">Trichogramma brassicae</name>
    <dbReference type="NCBI Taxonomy" id="86971"/>
    <lineage>
        <taxon>Eukaryota</taxon>
        <taxon>Metazoa</taxon>
        <taxon>Ecdysozoa</taxon>
        <taxon>Arthropoda</taxon>
        <taxon>Hexapoda</taxon>
        <taxon>Insecta</taxon>
        <taxon>Pterygota</taxon>
        <taxon>Neoptera</taxon>
        <taxon>Endopterygota</taxon>
        <taxon>Hymenoptera</taxon>
        <taxon>Apocrita</taxon>
        <taxon>Proctotrupomorpha</taxon>
        <taxon>Chalcidoidea</taxon>
        <taxon>Trichogrammatidae</taxon>
        <taxon>Trichogramma</taxon>
    </lineage>
</organism>
<dbReference type="PROSITE" id="PS00518">
    <property type="entry name" value="ZF_RING_1"/>
    <property type="match status" value="1"/>
</dbReference>
<gene>
    <name evidence="6" type="ORF">TBRA_LOCUS16446</name>
</gene>
<proteinExistence type="predicted"/>
<keyword evidence="2 4" id="KW-0863">Zinc-finger</keyword>
<dbReference type="InterPro" id="IPR017907">
    <property type="entry name" value="Znf_RING_CS"/>
</dbReference>
<evidence type="ECO:0000256" key="1">
    <source>
        <dbReference type="ARBA" id="ARBA00022723"/>
    </source>
</evidence>
<evidence type="ECO:0000313" key="7">
    <source>
        <dbReference type="Proteomes" id="UP000479190"/>
    </source>
</evidence>
<feature type="domain" description="RING-type" evidence="5">
    <location>
        <begin position="40"/>
        <end position="76"/>
    </location>
</feature>
<protein>
    <recommendedName>
        <fullName evidence="5">RING-type domain-containing protein</fullName>
    </recommendedName>
</protein>
<dbReference type="InterPro" id="IPR001841">
    <property type="entry name" value="Znf_RING"/>
</dbReference>
<accession>A0A6H5J404</accession>
<dbReference type="SUPFAM" id="SSF57850">
    <property type="entry name" value="RING/U-box"/>
    <property type="match status" value="1"/>
</dbReference>
<evidence type="ECO:0000256" key="3">
    <source>
        <dbReference type="ARBA" id="ARBA00022833"/>
    </source>
</evidence>
<dbReference type="PROSITE" id="PS50089">
    <property type="entry name" value="ZF_RING_2"/>
    <property type="match status" value="1"/>
</dbReference>
<keyword evidence="1" id="KW-0479">Metal-binding</keyword>
<dbReference type="AlphaFoldDB" id="A0A6H5J404"/>
<keyword evidence="7" id="KW-1185">Reference proteome</keyword>
<evidence type="ECO:0000313" key="6">
    <source>
        <dbReference type="EMBL" id="CAB0044873.1"/>
    </source>
</evidence>
<dbReference type="EMBL" id="CADCXV010001501">
    <property type="protein sequence ID" value="CAB0044873.1"/>
    <property type="molecule type" value="Genomic_DNA"/>
</dbReference>
<evidence type="ECO:0000256" key="4">
    <source>
        <dbReference type="PROSITE-ProRule" id="PRU00175"/>
    </source>
</evidence>
<evidence type="ECO:0000256" key="2">
    <source>
        <dbReference type="ARBA" id="ARBA00022771"/>
    </source>
</evidence>